<name>A0A0G0DTK3_9BACT</name>
<evidence type="ECO:0000256" key="2">
    <source>
        <dbReference type="ARBA" id="ARBA00022691"/>
    </source>
</evidence>
<proteinExistence type="predicted"/>
<dbReference type="InterPro" id="IPR000182">
    <property type="entry name" value="GNAT_dom"/>
</dbReference>
<evidence type="ECO:0000256" key="1">
    <source>
        <dbReference type="ARBA" id="ARBA00022485"/>
    </source>
</evidence>
<dbReference type="EMBL" id="LBRE01000014">
    <property type="protein sequence ID" value="KKP92406.1"/>
    <property type="molecule type" value="Genomic_DNA"/>
</dbReference>
<dbReference type="GO" id="GO:0002926">
    <property type="term" value="P:tRNA wobble base 5-methoxycarbonylmethyl-2-thiouridinylation"/>
    <property type="evidence" value="ECO:0007669"/>
    <property type="project" value="TreeGrafter"/>
</dbReference>
<accession>A0A0G0DTK3</accession>
<keyword evidence="1" id="KW-0004">4Fe-4S</keyword>
<dbReference type="SUPFAM" id="SSF55729">
    <property type="entry name" value="Acyl-CoA N-acyltransferases (Nat)"/>
    <property type="match status" value="1"/>
</dbReference>
<dbReference type="InterPro" id="IPR016181">
    <property type="entry name" value="Acyl_CoA_acyltransferase"/>
</dbReference>
<sequence>MRKNNFVEELRDSSIIREVHVYGRVMSLDIDSSGESQHLGLGKRLIQEAEVITKRERIQRISVISAIGTREYYKKRGFEIGRLYMGKLL</sequence>
<gene>
    <name evidence="7" type="ORF">UR96_C0014G0005</name>
</gene>
<evidence type="ECO:0000259" key="6">
    <source>
        <dbReference type="Pfam" id="PF13673"/>
    </source>
</evidence>
<evidence type="ECO:0000313" key="8">
    <source>
        <dbReference type="Proteomes" id="UP000034140"/>
    </source>
</evidence>
<dbReference type="GO" id="GO:0051539">
    <property type="term" value="F:4 iron, 4 sulfur cluster binding"/>
    <property type="evidence" value="ECO:0007669"/>
    <property type="project" value="UniProtKB-KW"/>
</dbReference>
<dbReference type="Gene3D" id="3.40.630.30">
    <property type="match status" value="1"/>
</dbReference>
<dbReference type="GO" id="GO:0046872">
    <property type="term" value="F:metal ion binding"/>
    <property type="evidence" value="ECO:0007669"/>
    <property type="project" value="UniProtKB-KW"/>
</dbReference>
<dbReference type="AlphaFoldDB" id="A0A0G0DTK3"/>
<dbReference type="Pfam" id="PF13673">
    <property type="entry name" value="Acetyltransf_10"/>
    <property type="match status" value="1"/>
</dbReference>
<dbReference type="PANTHER" id="PTHR11135">
    <property type="entry name" value="HISTONE ACETYLTRANSFERASE-RELATED"/>
    <property type="match status" value="1"/>
</dbReference>
<protein>
    <submittedName>
        <fullName evidence="7">Histone acetyltransferase</fullName>
    </submittedName>
</protein>
<evidence type="ECO:0000256" key="3">
    <source>
        <dbReference type="ARBA" id="ARBA00022723"/>
    </source>
</evidence>
<dbReference type="InterPro" id="IPR039661">
    <property type="entry name" value="ELP3"/>
</dbReference>
<keyword evidence="3" id="KW-0479">Metal-binding</keyword>
<dbReference type="PANTHER" id="PTHR11135:SF0">
    <property type="entry name" value="ELONGATOR COMPLEX PROTEIN 3"/>
    <property type="match status" value="1"/>
</dbReference>
<keyword evidence="4" id="KW-0408">Iron</keyword>
<keyword evidence="7" id="KW-0808">Transferase</keyword>
<dbReference type="GO" id="GO:0005737">
    <property type="term" value="C:cytoplasm"/>
    <property type="evidence" value="ECO:0007669"/>
    <property type="project" value="TreeGrafter"/>
</dbReference>
<dbReference type="GO" id="GO:0016747">
    <property type="term" value="F:acyltransferase activity, transferring groups other than amino-acyl groups"/>
    <property type="evidence" value="ECO:0007669"/>
    <property type="project" value="InterPro"/>
</dbReference>
<comment type="caution">
    <text evidence="7">The sequence shown here is derived from an EMBL/GenBank/DDBJ whole genome shotgun (WGS) entry which is preliminary data.</text>
</comment>
<reference evidence="7 8" key="1">
    <citation type="journal article" date="2015" name="Nature">
        <title>rRNA introns, odd ribosomes, and small enigmatic genomes across a large radiation of phyla.</title>
        <authorList>
            <person name="Brown C.T."/>
            <person name="Hug L.A."/>
            <person name="Thomas B.C."/>
            <person name="Sharon I."/>
            <person name="Castelle C.J."/>
            <person name="Singh A."/>
            <person name="Wilkins M.J."/>
            <person name="Williams K.H."/>
            <person name="Banfield J.F."/>
        </authorList>
    </citation>
    <scope>NUCLEOTIDE SEQUENCE [LARGE SCALE GENOMIC DNA]</scope>
</reference>
<keyword evidence="2" id="KW-0949">S-adenosyl-L-methionine</keyword>
<evidence type="ECO:0000313" key="7">
    <source>
        <dbReference type="EMBL" id="KKP92406.1"/>
    </source>
</evidence>
<dbReference type="Proteomes" id="UP000034140">
    <property type="component" value="Unassembled WGS sequence"/>
</dbReference>
<evidence type="ECO:0000256" key="5">
    <source>
        <dbReference type="ARBA" id="ARBA00023014"/>
    </source>
</evidence>
<feature type="domain" description="N-acetyltransferase" evidence="6">
    <location>
        <begin position="35"/>
        <end position="79"/>
    </location>
</feature>
<organism evidence="7 8">
    <name type="scientific">candidate division WS6 bacterium GW2011_GWC1_36_11</name>
    <dbReference type="NCBI Taxonomy" id="1619090"/>
    <lineage>
        <taxon>Bacteria</taxon>
        <taxon>Candidatus Dojkabacteria</taxon>
    </lineage>
</organism>
<evidence type="ECO:0000256" key="4">
    <source>
        <dbReference type="ARBA" id="ARBA00023004"/>
    </source>
</evidence>
<keyword evidence="5" id="KW-0411">Iron-sulfur</keyword>